<organism>
    <name type="scientific">Pediculus humanus subsp. corporis</name>
    <name type="common">Body louse</name>
    <dbReference type="NCBI Taxonomy" id="121224"/>
    <lineage>
        <taxon>Eukaryota</taxon>
        <taxon>Metazoa</taxon>
        <taxon>Ecdysozoa</taxon>
        <taxon>Arthropoda</taxon>
        <taxon>Hexapoda</taxon>
        <taxon>Insecta</taxon>
        <taxon>Pterygota</taxon>
        <taxon>Neoptera</taxon>
        <taxon>Paraneoptera</taxon>
        <taxon>Psocodea</taxon>
        <taxon>Troctomorpha</taxon>
        <taxon>Phthiraptera</taxon>
        <taxon>Anoplura</taxon>
        <taxon>Pediculidae</taxon>
        <taxon>Pediculus</taxon>
    </lineage>
</organism>
<evidence type="ECO:0000313" key="8">
    <source>
        <dbReference type="EnsemblMetazoa" id="PHUM452350-PA"/>
    </source>
</evidence>
<dbReference type="CTD" id="8230352"/>
<dbReference type="Pfam" id="PF00702">
    <property type="entry name" value="Hydrolase"/>
    <property type="match status" value="1"/>
</dbReference>
<protein>
    <recommendedName>
        <fullName evidence="6">Enolase-phosphatase E1</fullName>
        <ecNumber evidence="6">3.1.3.77</ecNumber>
    </recommendedName>
    <alternativeName>
        <fullName evidence="6">2,3-diketo-5-methylthio-1-phosphopentane phosphatase</fullName>
    </alternativeName>
</protein>
<dbReference type="PANTHER" id="PTHR20371">
    <property type="entry name" value="ENOLASE-PHOSPHATASE E1"/>
    <property type="match status" value="1"/>
</dbReference>
<dbReference type="SFLD" id="SFLDS00003">
    <property type="entry name" value="Haloacid_Dehalogenase"/>
    <property type="match status" value="1"/>
</dbReference>
<accession>E0VUL9</accession>
<dbReference type="HAMAP" id="MF_01681">
    <property type="entry name" value="Salvage_MtnC"/>
    <property type="match status" value="1"/>
</dbReference>
<evidence type="ECO:0000256" key="6">
    <source>
        <dbReference type="HAMAP-Rule" id="MF_03117"/>
    </source>
</evidence>
<feature type="binding site" evidence="6">
    <location>
        <begin position="155"/>
        <end position="156"/>
    </location>
    <ligand>
        <name>substrate</name>
    </ligand>
</feature>
<reference evidence="8" key="3">
    <citation type="submission" date="2020-05" db="UniProtKB">
        <authorList>
            <consortium name="EnsemblMetazoa"/>
        </authorList>
    </citation>
    <scope>IDENTIFICATION</scope>
    <source>
        <strain evidence="8">USDA</strain>
    </source>
</reference>
<dbReference type="EC" id="3.1.3.77" evidence="6"/>
<comment type="subcellular location">
    <subcellularLocation>
        <location evidence="6">Cytoplasm</location>
    </subcellularLocation>
    <subcellularLocation>
        <location evidence="6">Nucleus</location>
    </subcellularLocation>
</comment>
<keyword evidence="5 6" id="KW-0486">Methionine biosynthesis</keyword>
<dbReference type="InterPro" id="IPR023214">
    <property type="entry name" value="HAD_sf"/>
</dbReference>
<feature type="binding site" evidence="6">
    <location>
        <position position="189"/>
    </location>
    <ligand>
        <name>substrate</name>
    </ligand>
</feature>
<dbReference type="HAMAP" id="MF_03117">
    <property type="entry name" value="Salvage_MtnC_euk"/>
    <property type="match status" value="1"/>
</dbReference>
<evidence type="ECO:0000256" key="4">
    <source>
        <dbReference type="ARBA" id="ARBA00022842"/>
    </source>
</evidence>
<evidence type="ECO:0000256" key="2">
    <source>
        <dbReference type="ARBA" id="ARBA00022723"/>
    </source>
</evidence>
<dbReference type="InParanoid" id="E0VUL9"/>
<dbReference type="SFLD" id="SFLDG01129">
    <property type="entry name" value="C1.5:_HAD__Beta-PGM__Phosphata"/>
    <property type="match status" value="1"/>
</dbReference>
<reference evidence="7" key="2">
    <citation type="submission" date="2007-04" db="EMBL/GenBank/DDBJ databases">
        <title>The genome of the human body louse.</title>
        <authorList>
            <consortium name="The Human Body Louse Genome Consortium"/>
            <person name="Kirkness E."/>
            <person name="Walenz B."/>
            <person name="Hass B."/>
            <person name="Bruggner R."/>
            <person name="Strausberg R."/>
        </authorList>
    </citation>
    <scope>NUCLEOTIDE SEQUENCE</scope>
    <source>
        <strain evidence="7">USDA</strain>
    </source>
</reference>
<dbReference type="GeneID" id="8230352"/>
<evidence type="ECO:0000256" key="5">
    <source>
        <dbReference type="ARBA" id="ARBA00023167"/>
    </source>
</evidence>
<feature type="binding site" evidence="6">
    <location>
        <position position="26"/>
    </location>
    <ligand>
        <name>Mg(2+)</name>
        <dbReference type="ChEBI" id="CHEBI:18420"/>
    </ligand>
</feature>
<dbReference type="eggNOG" id="KOG2630">
    <property type="taxonomic scope" value="Eukaryota"/>
</dbReference>
<dbReference type="SFLD" id="SFLDF00044">
    <property type="entry name" value="enolase-phosphatase"/>
    <property type="match status" value="1"/>
</dbReference>
<comment type="pathway">
    <text evidence="6">Amino-acid biosynthesis; L-methionine biosynthesis via salvage pathway; L-methionine from S-methyl-5-thio-alpha-D-ribose 1-phosphate: step 4/6.</text>
</comment>
<dbReference type="PANTHER" id="PTHR20371:SF1">
    <property type="entry name" value="ENOLASE-PHOSPHATASE E1"/>
    <property type="match status" value="1"/>
</dbReference>
<comment type="subunit">
    <text evidence="6">Monomer.</text>
</comment>
<sequence>MVSGEKRNCEGGNLLDKTVAILLDIEGTTTPISFVKDVLFPYVRENLKSYVDSHWNDEEFAEDLKALKQQAKKDEEDKVENLCLIEDGEKEKETLIKNVLWQMDLDRKTTALKQLQGHIWREGYEKGKLKGIVYNDVSQMLKKWCENDKKLYIYSSGSVEAQKLLFKNSESGDLETYLNGHFDTEIGPKTEASSYVSIAKAVGLDCNQILFLTDSIKEAVAADKAGMQVNVVVREGNVPLTDDEKKAFTVVSNFNDIVFESSNKKKKLCETGQETEKVENT</sequence>
<evidence type="ECO:0000313" key="9">
    <source>
        <dbReference type="Proteomes" id="UP000009046"/>
    </source>
</evidence>
<dbReference type="EMBL" id="DS235787">
    <property type="protein sequence ID" value="EEB17075.1"/>
    <property type="molecule type" value="Genomic_DNA"/>
</dbReference>
<dbReference type="GO" id="GO:0000287">
    <property type="term" value="F:magnesium ion binding"/>
    <property type="evidence" value="ECO:0007669"/>
    <property type="project" value="UniProtKB-UniRule"/>
</dbReference>
<keyword evidence="9" id="KW-1185">Reference proteome</keyword>
<dbReference type="STRING" id="121224.E0VUL9"/>
<dbReference type="NCBIfam" id="TIGR01549">
    <property type="entry name" value="HAD-SF-IA-v1"/>
    <property type="match status" value="1"/>
</dbReference>
<dbReference type="OMA" id="LQGMVWE"/>
<reference evidence="7" key="1">
    <citation type="submission" date="2007-04" db="EMBL/GenBank/DDBJ databases">
        <title>Annotation of Pediculus humanus corporis strain USDA.</title>
        <authorList>
            <person name="Kirkness E."/>
            <person name="Hannick L."/>
            <person name="Hass B."/>
            <person name="Bruggner R."/>
            <person name="Lawson D."/>
            <person name="Bidwell S."/>
            <person name="Joardar V."/>
            <person name="Caler E."/>
            <person name="Walenz B."/>
            <person name="Inman J."/>
            <person name="Schobel S."/>
            <person name="Galinsky K."/>
            <person name="Amedeo P."/>
            <person name="Strausberg R."/>
        </authorList>
    </citation>
    <scope>NUCLEOTIDE SEQUENCE</scope>
    <source>
        <strain evidence="7">USDA</strain>
    </source>
</reference>
<keyword evidence="2 6" id="KW-0479">Metal-binding</keyword>
<keyword evidence="4 6" id="KW-0460">Magnesium</keyword>
<dbReference type="GO" id="GO:0019509">
    <property type="term" value="P:L-methionine salvage from methylthioadenosine"/>
    <property type="evidence" value="ECO:0007669"/>
    <property type="project" value="UniProtKB-UniRule"/>
</dbReference>
<dbReference type="GO" id="GO:0043874">
    <property type="term" value="F:acireductone synthase activity"/>
    <property type="evidence" value="ECO:0007669"/>
    <property type="project" value="UniProtKB-EC"/>
</dbReference>
<keyword evidence="3 6" id="KW-0378">Hydrolase</keyword>
<dbReference type="CDD" id="cd01629">
    <property type="entry name" value="HAD_EP"/>
    <property type="match status" value="1"/>
</dbReference>
<dbReference type="VEuPathDB" id="VectorBase:PHUM452350"/>
<feature type="binding site" evidence="6">
    <location>
        <position position="24"/>
    </location>
    <ligand>
        <name>Mg(2+)</name>
        <dbReference type="ChEBI" id="CHEBI:18420"/>
    </ligand>
</feature>
<dbReference type="UniPathway" id="UPA00904">
    <property type="reaction ID" value="UER00876"/>
</dbReference>
<comment type="cofactor">
    <cofactor evidence="6">
        <name>Mg(2+)</name>
        <dbReference type="ChEBI" id="CHEBI:18420"/>
    </cofactor>
    <text evidence="6">Binds 1 Mg(2+) ion per subunit.</text>
</comment>
<dbReference type="InterPro" id="IPR027511">
    <property type="entry name" value="ENOPH1_eukaryotes"/>
</dbReference>
<comment type="similarity">
    <text evidence="6">Belongs to the HAD-like hydrolase superfamily. MasA/MtnC family.</text>
</comment>
<dbReference type="FunFam" id="3.40.50.1000:FF:000079">
    <property type="entry name" value="Enolase-phosphatase E1"/>
    <property type="match status" value="1"/>
</dbReference>
<dbReference type="NCBIfam" id="TIGR01691">
    <property type="entry name" value="enolase-ppase"/>
    <property type="match status" value="1"/>
</dbReference>
<comment type="function">
    <text evidence="6">Bifunctional enzyme that catalyzes the enolization of 2,3-diketo-5-methylthiopentyl-1-phosphate (DK-MTP-1-P) into the intermediate 2-hydroxy-3-keto-5-methylthiopentenyl-1-phosphate (HK-MTPenyl-1-P), which is then dephosphorylated to form the acireductone 1,2-dihydroxy-3-keto-5-methylthiopentene (DHK-MTPene).</text>
</comment>
<dbReference type="InterPro" id="IPR006439">
    <property type="entry name" value="HAD-SF_hydro_IA"/>
</dbReference>
<dbReference type="KEGG" id="phu:Phum_PHUM452350"/>
<comment type="pathway">
    <text evidence="6">Amino-acid biosynthesis; L-methionine biosynthesis via salvage pathway; L-methionine from S-methyl-5-thio-alpha-D-ribose 1-phosphate: step 3/6.</text>
</comment>
<proteinExistence type="inferred from homology"/>
<gene>
    <name evidence="8" type="primary">8230352</name>
    <name evidence="7" type="ORF">Phum_PHUM452350</name>
</gene>
<dbReference type="Gene3D" id="1.10.720.60">
    <property type="match status" value="1"/>
</dbReference>
<dbReference type="Gene3D" id="3.40.50.1000">
    <property type="entry name" value="HAD superfamily/HAD-like"/>
    <property type="match status" value="1"/>
</dbReference>
<dbReference type="GO" id="GO:0005634">
    <property type="term" value="C:nucleus"/>
    <property type="evidence" value="ECO:0007669"/>
    <property type="project" value="UniProtKB-SubCell"/>
</dbReference>
<evidence type="ECO:0000256" key="1">
    <source>
        <dbReference type="ARBA" id="ARBA00022605"/>
    </source>
</evidence>
<keyword evidence="6" id="KW-0963">Cytoplasm</keyword>
<dbReference type="AlphaFoldDB" id="E0VUL9"/>
<evidence type="ECO:0000256" key="3">
    <source>
        <dbReference type="ARBA" id="ARBA00022801"/>
    </source>
</evidence>
<dbReference type="Proteomes" id="UP000009046">
    <property type="component" value="Unassembled WGS sequence"/>
</dbReference>
<dbReference type="SFLD" id="SFLDG01133">
    <property type="entry name" value="C1.5.4:_Enolase-phosphatase_Li"/>
    <property type="match status" value="1"/>
</dbReference>
<comment type="catalytic activity">
    <reaction evidence="6">
        <text>5-methylsulfanyl-2,3-dioxopentyl phosphate + H2O = 1,2-dihydroxy-5-(methylsulfanyl)pent-1-en-3-one + phosphate</text>
        <dbReference type="Rhea" id="RHEA:21700"/>
        <dbReference type="ChEBI" id="CHEBI:15377"/>
        <dbReference type="ChEBI" id="CHEBI:43474"/>
        <dbReference type="ChEBI" id="CHEBI:49252"/>
        <dbReference type="ChEBI" id="CHEBI:58828"/>
        <dbReference type="EC" id="3.1.3.77"/>
    </reaction>
</comment>
<dbReference type="InterPro" id="IPR023943">
    <property type="entry name" value="Enolase-ppase_E1"/>
</dbReference>
<keyword evidence="1 6" id="KW-0028">Amino-acid biosynthesis</keyword>
<dbReference type="GO" id="GO:0005737">
    <property type="term" value="C:cytoplasm"/>
    <property type="evidence" value="ECO:0007669"/>
    <property type="project" value="UniProtKB-SubCell"/>
</dbReference>
<dbReference type="InterPro" id="IPR036412">
    <property type="entry name" value="HAD-like_sf"/>
</dbReference>
<dbReference type="SUPFAM" id="SSF56784">
    <property type="entry name" value="HAD-like"/>
    <property type="match status" value="1"/>
</dbReference>
<dbReference type="FunCoup" id="E0VUL9">
    <property type="interactions" value="1911"/>
</dbReference>
<dbReference type="OrthoDB" id="272500at2759"/>
<name>E0VUL9_PEDHC</name>
<evidence type="ECO:0000313" key="7">
    <source>
        <dbReference type="EMBL" id="EEB17075.1"/>
    </source>
</evidence>
<dbReference type="EnsemblMetazoa" id="PHUM452350-RA">
    <property type="protein sequence ID" value="PHUM452350-PA"/>
    <property type="gene ID" value="PHUM452350"/>
</dbReference>
<dbReference type="EMBL" id="AAZO01005507">
    <property type="status" value="NOT_ANNOTATED_CDS"/>
    <property type="molecule type" value="Genomic_DNA"/>
</dbReference>
<feature type="binding site" evidence="6">
    <location>
        <position position="214"/>
    </location>
    <ligand>
        <name>Mg(2+)</name>
        <dbReference type="ChEBI" id="CHEBI:18420"/>
    </ligand>
</feature>
<dbReference type="RefSeq" id="XP_002429813.1">
    <property type="nucleotide sequence ID" value="XM_002429768.1"/>
</dbReference>
<dbReference type="HOGENOM" id="CLU_023273_0_0_1"/>
<keyword evidence="6" id="KW-0539">Nucleus</keyword>